<accession>A0A016SC74</accession>
<protein>
    <submittedName>
        <fullName evidence="1">Uncharacterized protein</fullName>
    </submittedName>
</protein>
<proteinExistence type="predicted"/>
<keyword evidence="2" id="KW-1185">Reference proteome</keyword>
<organism evidence="1 2">
    <name type="scientific">Ancylostoma ceylanicum</name>
    <dbReference type="NCBI Taxonomy" id="53326"/>
    <lineage>
        <taxon>Eukaryota</taxon>
        <taxon>Metazoa</taxon>
        <taxon>Ecdysozoa</taxon>
        <taxon>Nematoda</taxon>
        <taxon>Chromadorea</taxon>
        <taxon>Rhabditida</taxon>
        <taxon>Rhabditina</taxon>
        <taxon>Rhabditomorpha</taxon>
        <taxon>Strongyloidea</taxon>
        <taxon>Ancylostomatidae</taxon>
        <taxon>Ancylostomatinae</taxon>
        <taxon>Ancylostoma</taxon>
    </lineage>
</organism>
<name>A0A016SC74_9BILA</name>
<comment type="caution">
    <text evidence="1">The sequence shown here is derived from an EMBL/GenBank/DDBJ whole genome shotgun (WGS) entry which is preliminary data.</text>
</comment>
<dbReference type="AlphaFoldDB" id="A0A016SC74"/>
<dbReference type="EMBL" id="JARK01001590">
    <property type="protein sequence ID" value="EYB87971.1"/>
    <property type="molecule type" value="Genomic_DNA"/>
</dbReference>
<gene>
    <name evidence="1" type="primary">Acey_s0254.g298</name>
    <name evidence="1" type="ORF">Y032_0254g298</name>
</gene>
<sequence>MYYRQYWRQIAARTKGRNSDYVVVNSNAIIAVFVRNDYVLKDLFYEDTINFIEVALVIFRRNLKNKSFLDNLVTQGWNVVDGATLELAEEVEVRAEQREEENLFNEQKPVINASLFDYEQLSFFFVI</sequence>
<evidence type="ECO:0000313" key="2">
    <source>
        <dbReference type="Proteomes" id="UP000024635"/>
    </source>
</evidence>
<evidence type="ECO:0000313" key="1">
    <source>
        <dbReference type="EMBL" id="EYB87971.1"/>
    </source>
</evidence>
<dbReference type="Proteomes" id="UP000024635">
    <property type="component" value="Unassembled WGS sequence"/>
</dbReference>
<reference evidence="2" key="1">
    <citation type="journal article" date="2015" name="Nat. Genet.">
        <title>The genome and transcriptome of the zoonotic hookworm Ancylostoma ceylanicum identify infection-specific gene families.</title>
        <authorList>
            <person name="Schwarz E.M."/>
            <person name="Hu Y."/>
            <person name="Antoshechkin I."/>
            <person name="Miller M.M."/>
            <person name="Sternberg P.W."/>
            <person name="Aroian R.V."/>
        </authorList>
    </citation>
    <scope>NUCLEOTIDE SEQUENCE</scope>
    <source>
        <strain evidence="2">HY135</strain>
    </source>
</reference>